<protein>
    <submittedName>
        <fullName evidence="2">DUF624 domain-containing protein</fullName>
    </submittedName>
</protein>
<keyword evidence="3" id="KW-1185">Reference proteome</keyword>
<accession>A0A5C6V9T3</accession>
<dbReference type="OrthoDB" id="2182676at2"/>
<feature type="transmembrane region" description="Helical" evidence="1">
    <location>
        <begin position="178"/>
        <end position="198"/>
    </location>
</feature>
<sequence>MNGKEIVSKLDFILQWIYRLVVLNVVWIFFSVLGLFVAGIFPSTVAMLSVARKWILGEHEIKIFHTFKKTYRQEFATANILGWILTMTGVILYFNYQLMKNSVSAFSIVTPFAFYLMVFFYMILLIWAFPMLVHYKATWKQHIKNAIIVGLSKIHYTFMCGLAIYSILYLSLSYPGIIPFFTISTLGIGVMWVTLRVFHKMDQGLKVKSL</sequence>
<dbReference type="AlphaFoldDB" id="A0A5C6V9T3"/>
<comment type="caution">
    <text evidence="2">The sequence shown here is derived from an EMBL/GenBank/DDBJ whole genome shotgun (WGS) entry which is preliminary data.</text>
</comment>
<name>A0A5C6V9T3_9BACI</name>
<proteinExistence type="predicted"/>
<evidence type="ECO:0000256" key="1">
    <source>
        <dbReference type="SAM" id="Phobius"/>
    </source>
</evidence>
<dbReference type="Pfam" id="PF04854">
    <property type="entry name" value="DUF624"/>
    <property type="match status" value="1"/>
</dbReference>
<evidence type="ECO:0000313" key="3">
    <source>
        <dbReference type="Proteomes" id="UP000321363"/>
    </source>
</evidence>
<feature type="transmembrane region" description="Helical" evidence="1">
    <location>
        <begin position="108"/>
        <end position="133"/>
    </location>
</feature>
<dbReference type="RefSeq" id="WP_146950686.1">
    <property type="nucleotide sequence ID" value="NZ_VOQF01000022.1"/>
</dbReference>
<dbReference type="InterPro" id="IPR006938">
    <property type="entry name" value="DUF624"/>
</dbReference>
<keyword evidence="1" id="KW-0472">Membrane</keyword>
<dbReference type="EMBL" id="VOQF01000022">
    <property type="protein sequence ID" value="TXC81909.1"/>
    <property type="molecule type" value="Genomic_DNA"/>
</dbReference>
<gene>
    <name evidence="2" type="ORF">FS935_21445</name>
</gene>
<feature type="transmembrane region" description="Helical" evidence="1">
    <location>
        <begin position="76"/>
        <end position="96"/>
    </location>
</feature>
<evidence type="ECO:0000313" key="2">
    <source>
        <dbReference type="EMBL" id="TXC81909.1"/>
    </source>
</evidence>
<keyword evidence="1" id="KW-1133">Transmembrane helix</keyword>
<feature type="transmembrane region" description="Helical" evidence="1">
    <location>
        <begin position="154"/>
        <end position="172"/>
    </location>
</feature>
<reference evidence="2 3" key="1">
    <citation type="journal article" date="2005" name="Int. J. Syst. Evol. Microbiol.">
        <title>Bacillus litoralis sp. nov., isolated from a tidal flat of the Yellow Sea in Korea.</title>
        <authorList>
            <person name="Yoon J.H."/>
            <person name="Oh T.K."/>
        </authorList>
    </citation>
    <scope>NUCLEOTIDE SEQUENCE [LARGE SCALE GENOMIC DNA]</scope>
    <source>
        <strain evidence="2 3">SW-211</strain>
    </source>
</reference>
<organism evidence="2 3">
    <name type="scientific">Metabacillus litoralis</name>
    <dbReference type="NCBI Taxonomy" id="152268"/>
    <lineage>
        <taxon>Bacteria</taxon>
        <taxon>Bacillati</taxon>
        <taxon>Bacillota</taxon>
        <taxon>Bacilli</taxon>
        <taxon>Bacillales</taxon>
        <taxon>Bacillaceae</taxon>
        <taxon>Metabacillus</taxon>
    </lineage>
</organism>
<keyword evidence="1" id="KW-0812">Transmembrane</keyword>
<dbReference type="Proteomes" id="UP000321363">
    <property type="component" value="Unassembled WGS sequence"/>
</dbReference>